<dbReference type="SUPFAM" id="SSF57667">
    <property type="entry name" value="beta-beta-alpha zinc fingers"/>
    <property type="match status" value="1"/>
</dbReference>
<accession>A0A482W099</accession>
<evidence type="ECO:0000313" key="11">
    <source>
        <dbReference type="Proteomes" id="UP000292052"/>
    </source>
</evidence>
<dbReference type="PANTHER" id="PTHR24394">
    <property type="entry name" value="ZINC FINGER PROTEIN"/>
    <property type="match status" value="1"/>
</dbReference>
<evidence type="ECO:0000256" key="1">
    <source>
        <dbReference type="ARBA" id="ARBA00004123"/>
    </source>
</evidence>
<keyword evidence="2" id="KW-0479">Metal-binding</keyword>
<feature type="region of interest" description="Disordered" evidence="8">
    <location>
        <begin position="1"/>
        <end position="27"/>
    </location>
</feature>
<dbReference type="SMART" id="SM00355">
    <property type="entry name" value="ZnF_C2H2"/>
    <property type="match status" value="3"/>
</dbReference>
<evidence type="ECO:0000256" key="7">
    <source>
        <dbReference type="PROSITE-ProRule" id="PRU00042"/>
    </source>
</evidence>
<evidence type="ECO:0000256" key="5">
    <source>
        <dbReference type="ARBA" id="ARBA00022833"/>
    </source>
</evidence>
<feature type="domain" description="C2H2-type" evidence="9">
    <location>
        <begin position="89"/>
        <end position="117"/>
    </location>
</feature>
<keyword evidence="6" id="KW-0539">Nucleus</keyword>
<evidence type="ECO:0000256" key="8">
    <source>
        <dbReference type="SAM" id="MobiDB-lite"/>
    </source>
</evidence>
<dbReference type="GO" id="GO:0005634">
    <property type="term" value="C:nucleus"/>
    <property type="evidence" value="ECO:0007669"/>
    <property type="project" value="UniProtKB-SubCell"/>
</dbReference>
<dbReference type="InterPro" id="IPR013087">
    <property type="entry name" value="Znf_C2H2_type"/>
</dbReference>
<dbReference type="GO" id="GO:0000981">
    <property type="term" value="F:DNA-binding transcription factor activity, RNA polymerase II-specific"/>
    <property type="evidence" value="ECO:0007669"/>
    <property type="project" value="TreeGrafter"/>
</dbReference>
<dbReference type="Proteomes" id="UP000292052">
    <property type="component" value="Unassembled WGS sequence"/>
</dbReference>
<reference evidence="10 11" key="1">
    <citation type="submission" date="2017-03" db="EMBL/GenBank/DDBJ databases">
        <title>Genome of the blue death feigning beetle - Asbolus verrucosus.</title>
        <authorList>
            <person name="Rider S.D."/>
        </authorList>
    </citation>
    <scope>NUCLEOTIDE SEQUENCE [LARGE SCALE GENOMIC DNA]</scope>
    <source>
        <strain evidence="10">Butters</strain>
        <tissue evidence="10">Head and leg muscle</tissue>
    </source>
</reference>
<keyword evidence="11" id="KW-1185">Reference proteome</keyword>
<dbReference type="Gene3D" id="3.30.160.60">
    <property type="entry name" value="Classic Zinc Finger"/>
    <property type="match status" value="1"/>
</dbReference>
<gene>
    <name evidence="10" type="ORF">BDFB_014588</name>
</gene>
<dbReference type="PROSITE" id="PS50157">
    <property type="entry name" value="ZINC_FINGER_C2H2_2"/>
    <property type="match status" value="2"/>
</dbReference>
<feature type="compositionally biased region" description="Low complexity" evidence="8">
    <location>
        <begin position="8"/>
        <end position="27"/>
    </location>
</feature>
<dbReference type="EMBL" id="QDEB01046723">
    <property type="protein sequence ID" value="RZC38068.1"/>
    <property type="molecule type" value="Genomic_DNA"/>
</dbReference>
<comment type="subcellular location">
    <subcellularLocation>
        <location evidence="1">Nucleus</location>
    </subcellularLocation>
</comment>
<evidence type="ECO:0000256" key="3">
    <source>
        <dbReference type="ARBA" id="ARBA00022737"/>
    </source>
</evidence>
<dbReference type="PANTHER" id="PTHR24394:SF44">
    <property type="entry name" value="ZINC FINGER PROTEIN 271-LIKE"/>
    <property type="match status" value="1"/>
</dbReference>
<feature type="domain" description="C2H2-type" evidence="9">
    <location>
        <begin position="122"/>
        <end position="149"/>
    </location>
</feature>
<evidence type="ECO:0000256" key="6">
    <source>
        <dbReference type="ARBA" id="ARBA00023242"/>
    </source>
</evidence>
<evidence type="ECO:0000256" key="4">
    <source>
        <dbReference type="ARBA" id="ARBA00022771"/>
    </source>
</evidence>
<comment type="caution">
    <text evidence="10">The sequence shown here is derived from an EMBL/GenBank/DDBJ whole genome shotgun (WGS) entry which is preliminary data.</text>
</comment>
<sequence>GSADIERPSSSPLERPSSTQSSRSSTPFALPFPSLPSSILEVGLIHPSLLGDEMFRCPSCMAAFPSIWLLEQHTALQHIGSLNSLEKPFICEQCGQSYRYRSAYVKHREQNHRARLPADKLFSCDVCGMQFRYLKSFKKHRLNHALEKLHGKSGDVILKTVGNEAECPKNSSVDNSSDQVSSSNETIVLEGRDENAVVVKKENLTDDCA</sequence>
<dbReference type="STRING" id="1661398.A0A482W099"/>
<name>A0A482W099_ASBVE</name>
<keyword evidence="3" id="KW-0677">Repeat</keyword>
<evidence type="ECO:0000256" key="2">
    <source>
        <dbReference type="ARBA" id="ARBA00022723"/>
    </source>
</evidence>
<keyword evidence="4 7" id="KW-0863">Zinc-finger</keyword>
<organism evidence="10 11">
    <name type="scientific">Asbolus verrucosus</name>
    <name type="common">Desert ironclad beetle</name>
    <dbReference type="NCBI Taxonomy" id="1661398"/>
    <lineage>
        <taxon>Eukaryota</taxon>
        <taxon>Metazoa</taxon>
        <taxon>Ecdysozoa</taxon>
        <taxon>Arthropoda</taxon>
        <taxon>Hexapoda</taxon>
        <taxon>Insecta</taxon>
        <taxon>Pterygota</taxon>
        <taxon>Neoptera</taxon>
        <taxon>Endopterygota</taxon>
        <taxon>Coleoptera</taxon>
        <taxon>Polyphaga</taxon>
        <taxon>Cucujiformia</taxon>
        <taxon>Tenebrionidae</taxon>
        <taxon>Pimeliinae</taxon>
        <taxon>Asbolus</taxon>
    </lineage>
</organism>
<dbReference type="AlphaFoldDB" id="A0A482W099"/>
<dbReference type="OrthoDB" id="3437960at2759"/>
<evidence type="ECO:0000259" key="9">
    <source>
        <dbReference type="PROSITE" id="PS50157"/>
    </source>
</evidence>
<dbReference type="GO" id="GO:0008270">
    <property type="term" value="F:zinc ion binding"/>
    <property type="evidence" value="ECO:0007669"/>
    <property type="project" value="UniProtKB-KW"/>
</dbReference>
<keyword evidence="5" id="KW-0862">Zinc</keyword>
<proteinExistence type="predicted"/>
<feature type="non-terminal residue" evidence="10">
    <location>
        <position position="209"/>
    </location>
</feature>
<evidence type="ECO:0000313" key="10">
    <source>
        <dbReference type="EMBL" id="RZC38068.1"/>
    </source>
</evidence>
<protein>
    <recommendedName>
        <fullName evidence="9">C2H2-type domain-containing protein</fullName>
    </recommendedName>
</protein>
<dbReference type="Pfam" id="PF00096">
    <property type="entry name" value="zf-C2H2"/>
    <property type="match status" value="2"/>
</dbReference>
<feature type="non-terminal residue" evidence="10">
    <location>
        <position position="1"/>
    </location>
</feature>
<dbReference type="InterPro" id="IPR036236">
    <property type="entry name" value="Znf_C2H2_sf"/>
</dbReference>
<dbReference type="PROSITE" id="PS00028">
    <property type="entry name" value="ZINC_FINGER_C2H2_1"/>
    <property type="match status" value="2"/>
</dbReference>